<evidence type="ECO:0000313" key="16">
    <source>
        <dbReference type="Proteomes" id="UP000237481"/>
    </source>
</evidence>
<feature type="domain" description="ABC transmembrane type-1" evidence="14">
    <location>
        <begin position="944"/>
        <end position="1224"/>
    </location>
</feature>
<protein>
    <submittedName>
        <fullName evidence="15">Uncharacterized protein</fullName>
    </submittedName>
</protein>
<dbReference type="PANTHER" id="PTHR24223:SF404">
    <property type="entry name" value="ABC MULTIDRUG TRANSPORTER (EUROFUNG)-RELATED"/>
    <property type="match status" value="1"/>
</dbReference>
<evidence type="ECO:0000259" key="14">
    <source>
        <dbReference type="PROSITE" id="PS50929"/>
    </source>
</evidence>
<feature type="transmembrane region" description="Helical" evidence="12">
    <location>
        <begin position="943"/>
        <end position="964"/>
    </location>
</feature>
<dbReference type="Pfam" id="PF00664">
    <property type="entry name" value="ABC_membrane"/>
    <property type="match status" value="1"/>
</dbReference>
<feature type="domain" description="ABC transmembrane type-1" evidence="14">
    <location>
        <begin position="286"/>
        <end position="504"/>
    </location>
</feature>
<dbReference type="InterPro" id="IPR011527">
    <property type="entry name" value="ABC1_TM_dom"/>
</dbReference>
<dbReference type="InterPro" id="IPR027417">
    <property type="entry name" value="P-loop_NTPase"/>
</dbReference>
<feature type="region of interest" description="Disordered" evidence="11">
    <location>
        <begin position="601"/>
        <end position="620"/>
    </location>
</feature>
<dbReference type="InterPro" id="IPR050173">
    <property type="entry name" value="ABC_transporter_C-like"/>
</dbReference>
<evidence type="ECO:0000256" key="5">
    <source>
        <dbReference type="ARBA" id="ARBA00022692"/>
    </source>
</evidence>
<feature type="transmembrane region" description="Helical" evidence="12">
    <location>
        <begin position="1166"/>
        <end position="1187"/>
    </location>
</feature>
<dbReference type="STRING" id="94208.A0A2S4KMD1"/>
<dbReference type="CDD" id="cd03244">
    <property type="entry name" value="ABCC_MRP_domain2"/>
    <property type="match status" value="1"/>
</dbReference>
<evidence type="ECO:0000256" key="10">
    <source>
        <dbReference type="ARBA" id="ARBA00023180"/>
    </source>
</evidence>
<accession>A0A2S4KMD1</accession>
<keyword evidence="10" id="KW-0325">Glycoprotein</keyword>
<keyword evidence="3" id="KW-0813">Transport</keyword>
<keyword evidence="5 12" id="KW-0812">Transmembrane</keyword>
<dbReference type="InterPro" id="IPR044746">
    <property type="entry name" value="ABCC_6TM_D1"/>
</dbReference>
<dbReference type="Pfam" id="PF24357">
    <property type="entry name" value="TMD0_ABC"/>
    <property type="match status" value="1"/>
</dbReference>
<dbReference type="OrthoDB" id="6500128at2759"/>
<keyword evidence="4" id="KW-1003">Cell membrane</keyword>
<keyword evidence="8 12" id="KW-1133">Transmembrane helix</keyword>
<reference evidence="15 16" key="1">
    <citation type="submission" date="2018-01" db="EMBL/GenBank/DDBJ databases">
        <title>Harnessing the power of phylogenomics to disentangle the directionality and signatures of interkingdom host jumping in the parasitic fungal genus Tolypocladium.</title>
        <authorList>
            <person name="Quandt C.A."/>
            <person name="Patterson W."/>
            <person name="Spatafora J.W."/>
        </authorList>
    </citation>
    <scope>NUCLEOTIDE SEQUENCE [LARGE SCALE GENOMIC DNA]</scope>
    <source>
        <strain evidence="15 16">NRBC 100945</strain>
    </source>
</reference>
<dbReference type="EMBL" id="PKSG01001061">
    <property type="protein sequence ID" value="POR31354.1"/>
    <property type="molecule type" value="Genomic_DNA"/>
</dbReference>
<feature type="transmembrane region" description="Helical" evidence="12">
    <location>
        <begin position="76"/>
        <end position="98"/>
    </location>
</feature>
<feature type="transmembrane region" description="Helical" evidence="12">
    <location>
        <begin position="169"/>
        <end position="187"/>
    </location>
</feature>
<evidence type="ECO:0000259" key="13">
    <source>
        <dbReference type="PROSITE" id="PS50893"/>
    </source>
</evidence>
<name>A0A2S4KMD1_9HYPO</name>
<dbReference type="PANTHER" id="PTHR24223">
    <property type="entry name" value="ATP-BINDING CASSETTE SUB-FAMILY C"/>
    <property type="match status" value="1"/>
</dbReference>
<comment type="subcellular location">
    <subcellularLocation>
        <location evidence="1">Cell membrane</location>
        <topology evidence="1">Multi-pass membrane protein</topology>
    </subcellularLocation>
</comment>
<keyword evidence="16" id="KW-1185">Reference proteome</keyword>
<evidence type="ECO:0000256" key="9">
    <source>
        <dbReference type="ARBA" id="ARBA00023136"/>
    </source>
</evidence>
<dbReference type="Gene3D" id="1.20.1560.10">
    <property type="entry name" value="ABC transporter type 1, transmembrane domain"/>
    <property type="match status" value="2"/>
</dbReference>
<keyword evidence="6" id="KW-0547">Nucleotide-binding</keyword>
<feature type="transmembrane region" description="Helical" evidence="12">
    <location>
        <begin position="319"/>
        <end position="339"/>
    </location>
</feature>
<dbReference type="CDD" id="cd18579">
    <property type="entry name" value="ABC_6TM_ABCC_D1"/>
    <property type="match status" value="1"/>
</dbReference>
<dbReference type="PROSITE" id="PS50893">
    <property type="entry name" value="ABC_TRANSPORTER_2"/>
    <property type="match status" value="2"/>
</dbReference>
<evidence type="ECO:0000256" key="11">
    <source>
        <dbReference type="SAM" id="MobiDB-lite"/>
    </source>
</evidence>
<evidence type="ECO:0000256" key="8">
    <source>
        <dbReference type="ARBA" id="ARBA00022989"/>
    </source>
</evidence>
<gene>
    <name evidence="15" type="ORF">TPAR_08439</name>
</gene>
<feature type="domain" description="ABC transporter" evidence="13">
    <location>
        <begin position="638"/>
        <end position="881"/>
    </location>
</feature>
<dbReference type="SUPFAM" id="SSF90123">
    <property type="entry name" value="ABC transporter transmembrane region"/>
    <property type="match status" value="2"/>
</dbReference>
<evidence type="ECO:0000256" key="4">
    <source>
        <dbReference type="ARBA" id="ARBA00022475"/>
    </source>
</evidence>
<sequence length="1495" mass="164192">MNLHLYSRAAMGLVRSCPPDGDDQFGPRIDVACRSLDFTLLFEDAFFVALPAAVFLLLLPWRLWSLCKSPVKVTSYRLATWKLALLAVLFILHVLFLVLRLRTANLYTRLSVASGVLAVVAVPAAGVLSLLADQRSPRPSDILVLYFSASTLLALPRLRSLWLVDTDNAIRAIWTVIFIVTMLVVFVESLRKTRILQPPYKCIATEQTTSFWSRGFFVWVLPFFRIGYSKDLDLEDVPRVSEELEERATWTKLERSWRSTHGRHRLLRATFIANLRPFLSAVAPRLALSAFTFCQPFLIESSVSYLSTPEDRDHSQYGQALVGAFVLVYLGIAVSRALYWRQTYRMTARIRAGLVSKVYRHTTTLRAVDVKDSAAVTLMGTDVERIVESLKLVHEIWASIPEVGVAVWLLARQISVASVVPLIICLASVAGASRIAAYFGPAQKAWVGRVQTRVAVTASMLGDMKAVKMLGLSEVLRNVVSKLRTVELRTSERFRTLRTWQILIGKHPDHPRHQCHEQDIDNPPVGNAPAVLAPFATFVTYAVIAKVNKDETLLSAQAFASLSLINLATNPLTMFCQALPTCMQAVACFGRIEAYCSKKPAEPPLSCPSTPPQDSPDRSLEMRRVEPRFVPGKELISFTGADISWSEETPEVVLHNLNLTIRSGFTAIIGPVASGKSTLLATLLGETTLTRGFMTKGLSGVAFCPQTPWIVNDTIRRNIIGDSVFDEKWYNFSVDCCSLRGDLARLPQADQSNVGSNGASLSGGQRQRVALARAVYSRLPIVVMDDVTSGLDNRTARAIATRLFSKDGHFRKAGISVILATHNRKHATSRPWSVWLSSPDTEKLLSQMDSIAILDGGRLADYGSYDEVLSRSAALIEQAEVAEDLSPRSSNDIANTNEQPITESAPHAEDAGGMPLDVPTSARRSGSWSVYTYYARSAGAASVFFWALFTVIGAVATNYTALWIQEWTKSNEEEPNDNLGLHLGVYALLVVLSTAGAAGECWVFFIRIINNTALQLHSDLLEATLGAPFDFFQRTDTGTITNRFSQDMDLIDMTLPTQAIQFTTGATSCAVQLIIICILGKYLAATIPALGGGLFVVQRYYLRTSRQVRLMDIEAKAPIYKHFIETVQGVASIRAFGWGPAFHEHNSEILNQSQKPFYMLACVQQWLALVLDLIVGALAVIIIAMATSLTGSISAAGLGVSLVLVLQFNVLLIQSVQAWTKLETSIGAVARVQQFVQDTPSEPNGALPPSADWPSRGAIQFHNLAASYGPHSAPVLNNVSLSVMPGEKVAICGTSGSGKSSLIMATLLMMELREGHITIDDVDISTLQGAALRSRINVIPQETFFMPGSVRFNIDAQDGSSDAAMTTCLEKVGLWPKICSSGGLDTDLAASEWSHGERQLLCLARAMLVPSKVLILDEATSSVDEQTEATMQGVIDAEFRGRTIISVLHRFRYIHHFDRVAVLRHGQLVECDKPERLLGRQSAFGELYRAHGVQQ</sequence>
<feature type="transmembrane region" description="Helical" evidence="12">
    <location>
        <begin position="984"/>
        <end position="1006"/>
    </location>
</feature>
<dbReference type="InterPro" id="IPR044726">
    <property type="entry name" value="ABCC_6TM_D2"/>
</dbReference>
<feature type="compositionally biased region" description="Pro residues" evidence="11">
    <location>
        <begin position="602"/>
        <end position="614"/>
    </location>
</feature>
<evidence type="ECO:0000256" key="3">
    <source>
        <dbReference type="ARBA" id="ARBA00022448"/>
    </source>
</evidence>
<dbReference type="PROSITE" id="PS50929">
    <property type="entry name" value="ABC_TM1F"/>
    <property type="match status" value="2"/>
</dbReference>
<dbReference type="FunFam" id="1.20.1560.10:FF:000066">
    <property type="entry name" value="ABC multidrug transporter (Eurofung)"/>
    <property type="match status" value="1"/>
</dbReference>
<dbReference type="GO" id="GO:0005886">
    <property type="term" value="C:plasma membrane"/>
    <property type="evidence" value="ECO:0007669"/>
    <property type="project" value="UniProtKB-SubCell"/>
</dbReference>
<keyword evidence="7" id="KW-0067">ATP-binding</keyword>
<evidence type="ECO:0000256" key="2">
    <source>
        <dbReference type="ARBA" id="ARBA00009726"/>
    </source>
</evidence>
<dbReference type="SMART" id="SM00382">
    <property type="entry name" value="AAA"/>
    <property type="match status" value="2"/>
</dbReference>
<feature type="domain" description="ABC transporter" evidence="13">
    <location>
        <begin position="1259"/>
        <end position="1490"/>
    </location>
</feature>
<dbReference type="GO" id="GO:0005524">
    <property type="term" value="F:ATP binding"/>
    <property type="evidence" value="ECO:0007669"/>
    <property type="project" value="UniProtKB-KW"/>
</dbReference>
<dbReference type="InterPro" id="IPR036640">
    <property type="entry name" value="ABC1_TM_sf"/>
</dbReference>
<dbReference type="SUPFAM" id="SSF52540">
    <property type="entry name" value="P-loop containing nucleoside triphosphate hydrolases"/>
    <property type="match status" value="2"/>
</dbReference>
<dbReference type="Pfam" id="PF00005">
    <property type="entry name" value="ABC_tran"/>
    <property type="match status" value="2"/>
</dbReference>
<dbReference type="InterPro" id="IPR056227">
    <property type="entry name" value="TMD0_ABC"/>
</dbReference>
<dbReference type="CDD" id="cd18580">
    <property type="entry name" value="ABC_6TM_ABCC_D2"/>
    <property type="match status" value="1"/>
</dbReference>
<dbReference type="InterPro" id="IPR017871">
    <property type="entry name" value="ABC_transporter-like_CS"/>
</dbReference>
<proteinExistence type="inferred from homology"/>
<dbReference type="InterPro" id="IPR003593">
    <property type="entry name" value="AAA+_ATPase"/>
</dbReference>
<dbReference type="PROSITE" id="PS00211">
    <property type="entry name" value="ABC_TRANSPORTER_1"/>
    <property type="match status" value="1"/>
</dbReference>
<dbReference type="GO" id="GO:0140359">
    <property type="term" value="F:ABC-type transporter activity"/>
    <property type="evidence" value="ECO:0007669"/>
    <property type="project" value="InterPro"/>
</dbReference>
<dbReference type="FunFam" id="1.20.1560.10:FF:000055">
    <property type="entry name" value="ABC multidrug transporter (Eurofung)"/>
    <property type="match status" value="1"/>
</dbReference>
<comment type="caution">
    <text evidence="15">The sequence shown here is derived from an EMBL/GenBank/DDBJ whole genome shotgun (WGS) entry which is preliminary data.</text>
</comment>
<evidence type="ECO:0000256" key="7">
    <source>
        <dbReference type="ARBA" id="ARBA00022840"/>
    </source>
</evidence>
<dbReference type="GO" id="GO:0016887">
    <property type="term" value="F:ATP hydrolysis activity"/>
    <property type="evidence" value="ECO:0007669"/>
    <property type="project" value="InterPro"/>
</dbReference>
<dbReference type="InterPro" id="IPR003439">
    <property type="entry name" value="ABC_transporter-like_ATP-bd"/>
</dbReference>
<evidence type="ECO:0000313" key="15">
    <source>
        <dbReference type="EMBL" id="POR31354.1"/>
    </source>
</evidence>
<feature type="region of interest" description="Disordered" evidence="11">
    <location>
        <begin position="886"/>
        <end position="922"/>
    </location>
</feature>
<feature type="transmembrane region" description="Helical" evidence="12">
    <location>
        <begin position="110"/>
        <end position="131"/>
    </location>
</feature>
<feature type="transmembrane region" description="Helical" evidence="12">
    <location>
        <begin position="45"/>
        <end position="64"/>
    </location>
</feature>
<organism evidence="15 16">
    <name type="scientific">Tolypocladium paradoxum</name>
    <dbReference type="NCBI Taxonomy" id="94208"/>
    <lineage>
        <taxon>Eukaryota</taxon>
        <taxon>Fungi</taxon>
        <taxon>Dikarya</taxon>
        <taxon>Ascomycota</taxon>
        <taxon>Pezizomycotina</taxon>
        <taxon>Sordariomycetes</taxon>
        <taxon>Hypocreomycetidae</taxon>
        <taxon>Hypocreales</taxon>
        <taxon>Ophiocordycipitaceae</taxon>
        <taxon>Tolypocladium</taxon>
    </lineage>
</organism>
<dbReference type="Gene3D" id="3.40.50.300">
    <property type="entry name" value="P-loop containing nucleotide triphosphate hydrolases"/>
    <property type="match status" value="2"/>
</dbReference>
<evidence type="ECO:0000256" key="6">
    <source>
        <dbReference type="ARBA" id="ARBA00022741"/>
    </source>
</evidence>
<dbReference type="Proteomes" id="UP000237481">
    <property type="component" value="Unassembled WGS sequence"/>
</dbReference>
<dbReference type="FunFam" id="3.40.50.300:FF:002145">
    <property type="entry name" value="ABC transporter (MsbA subfamily)"/>
    <property type="match status" value="1"/>
</dbReference>
<evidence type="ECO:0000256" key="12">
    <source>
        <dbReference type="SAM" id="Phobius"/>
    </source>
</evidence>
<feature type="compositionally biased region" description="Polar residues" evidence="11">
    <location>
        <begin position="887"/>
        <end position="902"/>
    </location>
</feature>
<keyword evidence="9 12" id="KW-0472">Membrane</keyword>
<feature type="transmembrane region" description="Helical" evidence="12">
    <location>
        <begin position="1193"/>
        <end position="1213"/>
    </location>
</feature>
<evidence type="ECO:0000256" key="1">
    <source>
        <dbReference type="ARBA" id="ARBA00004651"/>
    </source>
</evidence>
<comment type="similarity">
    <text evidence="2">Belongs to the ABC transporter superfamily. ABCC family. Conjugate transporter (TC 3.A.1.208) subfamily.</text>
</comment>